<feature type="non-terminal residue" evidence="2">
    <location>
        <position position="1"/>
    </location>
</feature>
<feature type="compositionally biased region" description="Pro residues" evidence="1">
    <location>
        <begin position="537"/>
        <end position="555"/>
    </location>
</feature>
<dbReference type="Pfam" id="PF16294">
    <property type="entry name" value="RSB_motif"/>
    <property type="match status" value="1"/>
</dbReference>
<feature type="compositionally biased region" description="Basic and acidic residues" evidence="1">
    <location>
        <begin position="131"/>
        <end position="140"/>
    </location>
</feature>
<reference evidence="2" key="1">
    <citation type="submission" date="2015-07" db="EMBL/GenBank/DDBJ databases">
        <title>Transcriptome Assembly of Anthurium amnicola.</title>
        <authorList>
            <person name="Suzuki J."/>
        </authorList>
    </citation>
    <scope>NUCLEOTIDE SEQUENCE</scope>
</reference>
<feature type="region of interest" description="Disordered" evidence="1">
    <location>
        <begin position="253"/>
        <end position="294"/>
    </location>
</feature>
<dbReference type="InterPro" id="IPR032552">
    <property type="entry name" value="RSB_motif"/>
</dbReference>
<feature type="region of interest" description="Disordered" evidence="1">
    <location>
        <begin position="500"/>
        <end position="575"/>
    </location>
</feature>
<feature type="region of interest" description="Disordered" evidence="1">
    <location>
        <begin position="121"/>
        <end position="145"/>
    </location>
</feature>
<feature type="region of interest" description="Disordered" evidence="1">
    <location>
        <begin position="394"/>
        <end position="413"/>
    </location>
</feature>
<dbReference type="AlphaFoldDB" id="A0A1D1XLP8"/>
<accession>A0A1D1XLP8</accession>
<dbReference type="SUPFAM" id="SSF54928">
    <property type="entry name" value="RNA-binding domain, RBD"/>
    <property type="match status" value="1"/>
</dbReference>
<protein>
    <submittedName>
        <fullName evidence="2">Apoptotic chromatin condensation inducer in the nucleus</fullName>
    </submittedName>
</protein>
<dbReference type="PANTHER" id="PTHR47031:SF3">
    <property type="entry name" value="SAP DOMAIN-CONTAINING PROTEIN"/>
    <property type="match status" value="1"/>
</dbReference>
<dbReference type="CDD" id="cd12432">
    <property type="entry name" value="RRM_ACINU"/>
    <property type="match status" value="1"/>
</dbReference>
<dbReference type="GO" id="GO:0003676">
    <property type="term" value="F:nucleic acid binding"/>
    <property type="evidence" value="ECO:0007669"/>
    <property type="project" value="InterPro"/>
</dbReference>
<feature type="compositionally biased region" description="Polar residues" evidence="1">
    <location>
        <begin position="54"/>
        <end position="66"/>
    </location>
</feature>
<evidence type="ECO:0000256" key="1">
    <source>
        <dbReference type="SAM" id="MobiDB-lite"/>
    </source>
</evidence>
<proteinExistence type="predicted"/>
<sequence>DDNLADAVQATEVVSLDTDDNLTDAVQATDVAMLDTDDNLPDSVQATEVATLNNDDNIPSTGQTTEVQDEPTGTVDLDGAVEGTVAPGAATENDVSHVELAPGATTKDNVSYVELTLGKSEANGEDCTDDMDSRDSKLPTEDTTTSNLLEPENQVSEVSPDLGFQVKCESISTDSVSINEKIELKDNLNANNFHLELEVVKSEMVQPSSSDVVPVAGDFNPLDNDQEPEDNRGSVEEIEDVANTSSVELTKEIVNSNGGSPEKLNLDRSSGDESMEEDVLDTKHIESNNNPDVVGDTREVRELHVVKEGAPLDAVMGGFPADKDIVTEENIASVLAEKRKLEDQGSLGITEPVKRQRRWNAETIKVPEPQTSNQTSMTPKDIFLSTPRRIFTRTDSGLSGDSPKERFVPPSPKAATTSLRIDRFLRPFTLKAVQELLAKTGTVCSFWMDHIKTHCYVTYSSVEEAIATRNVLYNLQWPPNGGRLLTADFVDPQEVKMHVEAPESPAPVGPSTVAPSAPSIERPNASQPPLQSNRQQLPPPPLLPQPPPVLQPPPARECERLAPPPPPKKPEPPILTLDDLFKKTRATPRIYYLPLSEEQVAARLGAQGRSSRV</sequence>
<dbReference type="InterPro" id="IPR035979">
    <property type="entry name" value="RBD_domain_sf"/>
</dbReference>
<name>A0A1D1XLP8_9ARAE</name>
<dbReference type="InterPro" id="IPR034257">
    <property type="entry name" value="Acinus_RRM"/>
</dbReference>
<dbReference type="PANTHER" id="PTHR47031">
    <property type="entry name" value="SAP DNA-BINDING DOMAIN-CONTAINING PROTEIN"/>
    <property type="match status" value="1"/>
</dbReference>
<evidence type="ECO:0000313" key="2">
    <source>
        <dbReference type="EMBL" id="JAT43309.1"/>
    </source>
</evidence>
<feature type="region of interest" description="Disordered" evidence="1">
    <location>
        <begin position="54"/>
        <end position="73"/>
    </location>
</feature>
<organism evidence="2">
    <name type="scientific">Anthurium amnicola</name>
    <dbReference type="NCBI Taxonomy" id="1678845"/>
    <lineage>
        <taxon>Eukaryota</taxon>
        <taxon>Viridiplantae</taxon>
        <taxon>Streptophyta</taxon>
        <taxon>Embryophyta</taxon>
        <taxon>Tracheophyta</taxon>
        <taxon>Spermatophyta</taxon>
        <taxon>Magnoliopsida</taxon>
        <taxon>Liliopsida</taxon>
        <taxon>Araceae</taxon>
        <taxon>Pothoideae</taxon>
        <taxon>Potheae</taxon>
        <taxon>Anthurium</taxon>
    </lineage>
</organism>
<feature type="region of interest" description="Disordered" evidence="1">
    <location>
        <begin position="213"/>
        <end position="234"/>
    </location>
</feature>
<feature type="compositionally biased region" description="Low complexity" evidence="1">
    <location>
        <begin position="527"/>
        <end position="536"/>
    </location>
</feature>
<gene>
    <name evidence="2" type="primary">Acin1_3</name>
    <name evidence="2" type="ORF">g.33312</name>
</gene>
<dbReference type="EMBL" id="GDJX01024627">
    <property type="protein sequence ID" value="JAT43309.1"/>
    <property type="molecule type" value="Transcribed_RNA"/>
</dbReference>